<evidence type="ECO:0000313" key="2">
    <source>
        <dbReference type="Proteomes" id="UP001548189"/>
    </source>
</evidence>
<dbReference type="Proteomes" id="UP001548189">
    <property type="component" value="Unassembled WGS sequence"/>
</dbReference>
<proteinExistence type="predicted"/>
<accession>A0ABV2BSK0</accession>
<evidence type="ECO:0000313" key="1">
    <source>
        <dbReference type="EMBL" id="MET1254912.1"/>
    </source>
</evidence>
<dbReference type="Pfam" id="PF09523">
    <property type="entry name" value="DUF2390"/>
    <property type="match status" value="1"/>
</dbReference>
<name>A0ABV2BSK0_9GAMM</name>
<keyword evidence="2" id="KW-1185">Reference proteome</keyword>
<dbReference type="InterPro" id="IPR012659">
    <property type="entry name" value="CHP02444"/>
</dbReference>
<dbReference type="RefSeq" id="WP_353874527.1">
    <property type="nucleotide sequence ID" value="NZ_JBEVCJ010000006.1"/>
</dbReference>
<comment type="caution">
    <text evidence="1">The sequence shown here is derived from an EMBL/GenBank/DDBJ whole genome shotgun (WGS) entry which is preliminary data.</text>
</comment>
<gene>
    <name evidence="1" type="ORF">ABVT43_07235</name>
</gene>
<dbReference type="EMBL" id="JBEVCJ010000006">
    <property type="protein sequence ID" value="MET1254912.1"/>
    <property type="molecule type" value="Genomic_DNA"/>
</dbReference>
<organism evidence="1 2">
    <name type="scientific">Aliikangiella maris</name>
    <dbReference type="NCBI Taxonomy" id="3162458"/>
    <lineage>
        <taxon>Bacteria</taxon>
        <taxon>Pseudomonadati</taxon>
        <taxon>Pseudomonadota</taxon>
        <taxon>Gammaproteobacteria</taxon>
        <taxon>Oceanospirillales</taxon>
        <taxon>Pleioneaceae</taxon>
        <taxon>Aliikangiella</taxon>
    </lineage>
</organism>
<protein>
    <submittedName>
        <fullName evidence="1">DUF2390 domain-containing protein</fullName>
    </submittedName>
</protein>
<sequence>MNNNPPDKQSTDSPAENFWRSSGEFYSDPQVSNHLLALQDQQSKNINQLLFALWVSSYYNIELDNSFTQKSTVDEERAKSWADNIRNLRFDIGLDSHADGSEEYSQLKDIILKTELKIEQIHQQRLVTGLLNWIEENNKACPSSRDKNELVQYNLGALCGAPADPLDFELLTELWLHYWQNRQNQ</sequence>
<reference evidence="1 2" key="1">
    <citation type="submission" date="2024-06" db="EMBL/GenBank/DDBJ databases">
        <authorList>
            <person name="Li F."/>
        </authorList>
    </citation>
    <scope>NUCLEOTIDE SEQUENCE [LARGE SCALE GENOMIC DNA]</scope>
    <source>
        <strain evidence="1 2">GXAS 311</strain>
    </source>
</reference>